<dbReference type="Proteomes" id="UP000821865">
    <property type="component" value="Chromosome 9"/>
</dbReference>
<organism evidence="1 2">
    <name type="scientific">Dermacentor silvarum</name>
    <name type="common">Tick</name>
    <dbReference type="NCBI Taxonomy" id="543639"/>
    <lineage>
        <taxon>Eukaryota</taxon>
        <taxon>Metazoa</taxon>
        <taxon>Ecdysozoa</taxon>
        <taxon>Arthropoda</taxon>
        <taxon>Chelicerata</taxon>
        <taxon>Arachnida</taxon>
        <taxon>Acari</taxon>
        <taxon>Parasitiformes</taxon>
        <taxon>Ixodida</taxon>
        <taxon>Ixodoidea</taxon>
        <taxon>Ixodidae</taxon>
        <taxon>Rhipicephalinae</taxon>
        <taxon>Dermacentor</taxon>
    </lineage>
</organism>
<evidence type="ECO:0000313" key="1">
    <source>
        <dbReference type="EMBL" id="KAH7933306.1"/>
    </source>
</evidence>
<proteinExistence type="predicted"/>
<keyword evidence="2" id="KW-1185">Reference proteome</keyword>
<name>A0ACB8C3A5_DERSI</name>
<dbReference type="EMBL" id="CM023478">
    <property type="protein sequence ID" value="KAH7933306.1"/>
    <property type="molecule type" value="Genomic_DNA"/>
</dbReference>
<comment type="caution">
    <text evidence="1">The sequence shown here is derived from an EMBL/GenBank/DDBJ whole genome shotgun (WGS) entry which is preliminary data.</text>
</comment>
<gene>
    <name evidence="1" type="ORF">HPB49_011316</name>
</gene>
<reference evidence="1" key="1">
    <citation type="submission" date="2020-05" db="EMBL/GenBank/DDBJ databases">
        <title>Large-scale comparative analyses of tick genomes elucidate their genetic diversity and vector capacities.</title>
        <authorList>
            <person name="Jia N."/>
            <person name="Wang J."/>
            <person name="Shi W."/>
            <person name="Du L."/>
            <person name="Sun Y."/>
            <person name="Zhan W."/>
            <person name="Jiang J."/>
            <person name="Wang Q."/>
            <person name="Zhang B."/>
            <person name="Ji P."/>
            <person name="Sakyi L.B."/>
            <person name="Cui X."/>
            <person name="Yuan T."/>
            <person name="Jiang B."/>
            <person name="Yang W."/>
            <person name="Lam T.T.-Y."/>
            <person name="Chang Q."/>
            <person name="Ding S."/>
            <person name="Wang X."/>
            <person name="Zhu J."/>
            <person name="Ruan X."/>
            <person name="Zhao L."/>
            <person name="Wei J."/>
            <person name="Que T."/>
            <person name="Du C."/>
            <person name="Cheng J."/>
            <person name="Dai P."/>
            <person name="Han X."/>
            <person name="Huang E."/>
            <person name="Gao Y."/>
            <person name="Liu J."/>
            <person name="Shao H."/>
            <person name="Ye R."/>
            <person name="Li L."/>
            <person name="Wei W."/>
            <person name="Wang X."/>
            <person name="Wang C."/>
            <person name="Yang T."/>
            <person name="Huo Q."/>
            <person name="Li W."/>
            <person name="Guo W."/>
            <person name="Chen H."/>
            <person name="Zhou L."/>
            <person name="Ni X."/>
            <person name="Tian J."/>
            <person name="Zhou Y."/>
            <person name="Sheng Y."/>
            <person name="Liu T."/>
            <person name="Pan Y."/>
            <person name="Xia L."/>
            <person name="Li J."/>
            <person name="Zhao F."/>
            <person name="Cao W."/>
        </authorList>
    </citation>
    <scope>NUCLEOTIDE SEQUENCE</scope>
    <source>
        <strain evidence="1">Dsil-2018</strain>
    </source>
</reference>
<evidence type="ECO:0000313" key="2">
    <source>
        <dbReference type="Proteomes" id="UP000821865"/>
    </source>
</evidence>
<accession>A0ACB8C3A5</accession>
<sequence>MAAYKRLLVQIEVTSSSSGYCSEDIVSVLNATATAAMVDARSTLTDMRRESVLQPNDHHYTYRIDWPESLSAFVGSVVPYIAGFIVRKVCATTTCEQCIAAMHSDELAPLINGRTEVDLIQQCDAILTVKSRAKQLILEVLGATAKKKWFHKLE</sequence>
<protein>
    <submittedName>
        <fullName evidence="1">Uncharacterized protein</fullName>
    </submittedName>
</protein>